<keyword evidence="4" id="KW-1185">Reference proteome</keyword>
<dbReference type="Pfam" id="PF16220">
    <property type="entry name" value="DUF4880"/>
    <property type="match status" value="1"/>
</dbReference>
<comment type="caution">
    <text evidence="3">The sequence shown here is derived from an EMBL/GenBank/DDBJ whole genome shotgun (WGS) entry which is preliminary data.</text>
</comment>
<dbReference type="EMBL" id="JAESND010000009">
    <property type="protein sequence ID" value="MBM3117328.1"/>
    <property type="molecule type" value="Genomic_DNA"/>
</dbReference>
<dbReference type="Proteomes" id="UP000809431">
    <property type="component" value="Unassembled WGS sequence"/>
</dbReference>
<dbReference type="PIRSF" id="PIRSF018266">
    <property type="entry name" value="FecR"/>
    <property type="match status" value="1"/>
</dbReference>
<evidence type="ECO:0000259" key="2">
    <source>
        <dbReference type="Pfam" id="PF16220"/>
    </source>
</evidence>
<evidence type="ECO:0000259" key="1">
    <source>
        <dbReference type="Pfam" id="PF04773"/>
    </source>
</evidence>
<name>A0ABS2BP46_9NEIS</name>
<dbReference type="Pfam" id="PF04773">
    <property type="entry name" value="FecR"/>
    <property type="match status" value="1"/>
</dbReference>
<protein>
    <submittedName>
        <fullName evidence="3">FecR domain-containing protein</fullName>
    </submittedName>
</protein>
<dbReference type="InterPro" id="IPR006860">
    <property type="entry name" value="FecR"/>
</dbReference>
<dbReference type="PANTHER" id="PTHR30273:SF2">
    <property type="entry name" value="PROTEIN FECR"/>
    <property type="match status" value="1"/>
</dbReference>
<reference evidence="3 4" key="1">
    <citation type="submission" date="2021-01" db="EMBL/GenBank/DDBJ databases">
        <title>Draft Genome Sequence and Polyhydroxyalkanoate Biosynthetic Potential of Jeongeupia naejangsanensis Type Strain DSM 24253.</title>
        <authorList>
            <person name="Turrini P."/>
            <person name="Artuso I."/>
            <person name="Lugli G.A."/>
            <person name="Frangipani E."/>
            <person name="Ventura M."/>
            <person name="Visca P."/>
        </authorList>
    </citation>
    <scope>NUCLEOTIDE SEQUENCE [LARGE SCALE GENOMIC DNA]</scope>
    <source>
        <strain evidence="3 4">DSM 24253</strain>
    </source>
</reference>
<dbReference type="InterPro" id="IPR032623">
    <property type="entry name" value="FecR_N"/>
</dbReference>
<accession>A0ABS2BP46</accession>
<evidence type="ECO:0000313" key="4">
    <source>
        <dbReference type="Proteomes" id="UP000809431"/>
    </source>
</evidence>
<dbReference type="Gene3D" id="2.60.120.1440">
    <property type="match status" value="1"/>
</dbReference>
<evidence type="ECO:0000313" key="3">
    <source>
        <dbReference type="EMBL" id="MBM3117328.1"/>
    </source>
</evidence>
<proteinExistence type="predicted"/>
<organism evidence="3 4">
    <name type="scientific">Jeongeupia naejangsanensis</name>
    <dbReference type="NCBI Taxonomy" id="613195"/>
    <lineage>
        <taxon>Bacteria</taxon>
        <taxon>Pseudomonadati</taxon>
        <taxon>Pseudomonadota</taxon>
        <taxon>Betaproteobacteria</taxon>
        <taxon>Neisseriales</taxon>
        <taxon>Chitinibacteraceae</taxon>
        <taxon>Jeongeupia</taxon>
    </lineage>
</organism>
<gene>
    <name evidence="3" type="ORF">JMJ54_15945</name>
</gene>
<dbReference type="PANTHER" id="PTHR30273">
    <property type="entry name" value="PERIPLASMIC SIGNAL SENSOR AND SIGMA FACTOR ACTIVATOR FECR-RELATED"/>
    <property type="match status" value="1"/>
</dbReference>
<sequence length="317" mass="34124">MNTEPDRAALRQAAAWYAQFCSGEATASDTADWQAWLAAAPAHRAAWQRVEHLQARLQQLPAPIAAGALQRAPHDPAMQRRRALKLVVFGLGGGVIALGSRHWLPWGQADYRTAAGERREIRLADGSTLWLDTASAADVRFDAALRRVRLRDGEILIRTAKDAQQRPFVVNTGHGRIRALGTEFTVRTGDDATVVTVLADVVEITPAALSGPAATLRAGQTLRFTASGVGPVEAAGPAPAAWINGRLIVDDRPLAEVLAEIGRYRRGLLQCDPAVAGLRVSGAFDLADTDAALAALAQTFPVRLGYRSRWWVRVDPA</sequence>
<feature type="domain" description="FecR protein" evidence="1">
    <location>
        <begin position="110"/>
        <end position="202"/>
    </location>
</feature>
<feature type="domain" description="FecR N-terminal" evidence="2">
    <location>
        <begin position="11"/>
        <end position="53"/>
    </location>
</feature>
<dbReference type="RefSeq" id="WP_203539545.1">
    <property type="nucleotide sequence ID" value="NZ_JAESND010000009.1"/>
</dbReference>
<dbReference type="InterPro" id="IPR012373">
    <property type="entry name" value="Ferrdict_sens_TM"/>
</dbReference>